<dbReference type="InterPro" id="IPR013525">
    <property type="entry name" value="ABC2_TM"/>
</dbReference>
<name>A0A832I2E6_UNCEI</name>
<evidence type="ECO:0000259" key="6">
    <source>
        <dbReference type="PROSITE" id="PS51012"/>
    </source>
</evidence>
<organism evidence="7">
    <name type="scientific">Eiseniibacteriota bacterium</name>
    <dbReference type="NCBI Taxonomy" id="2212470"/>
    <lineage>
        <taxon>Bacteria</taxon>
        <taxon>Candidatus Eiseniibacteriota</taxon>
    </lineage>
</organism>
<dbReference type="GO" id="GO:0005886">
    <property type="term" value="C:plasma membrane"/>
    <property type="evidence" value="ECO:0007669"/>
    <property type="project" value="UniProtKB-SubCell"/>
</dbReference>
<dbReference type="PROSITE" id="PS51012">
    <property type="entry name" value="ABC_TM2"/>
    <property type="match status" value="1"/>
</dbReference>
<dbReference type="PANTHER" id="PTHR43027:SF2">
    <property type="entry name" value="TRANSPORT PERMEASE PROTEIN"/>
    <property type="match status" value="1"/>
</dbReference>
<comment type="subcellular location">
    <subcellularLocation>
        <location evidence="5">Cell membrane</location>
        <topology evidence="5">Multi-pass membrane protein</topology>
    </subcellularLocation>
    <subcellularLocation>
        <location evidence="1">Membrane</location>
        <topology evidence="1">Multi-pass membrane protein</topology>
    </subcellularLocation>
</comment>
<feature type="transmembrane region" description="Helical" evidence="5">
    <location>
        <begin position="203"/>
        <end position="232"/>
    </location>
</feature>
<keyword evidence="5" id="KW-0813">Transport</keyword>
<comment type="similarity">
    <text evidence="5">Belongs to the ABC-2 integral membrane protein family.</text>
</comment>
<gene>
    <name evidence="7" type="ORF">ENR23_07205</name>
</gene>
<evidence type="ECO:0000256" key="1">
    <source>
        <dbReference type="ARBA" id="ARBA00004141"/>
    </source>
</evidence>
<dbReference type="AlphaFoldDB" id="A0A832I2E6"/>
<evidence type="ECO:0000256" key="5">
    <source>
        <dbReference type="RuleBase" id="RU361157"/>
    </source>
</evidence>
<evidence type="ECO:0000313" key="7">
    <source>
        <dbReference type="EMBL" id="HGZ43198.1"/>
    </source>
</evidence>
<feature type="domain" description="ABC transmembrane type-2" evidence="6">
    <location>
        <begin position="110"/>
        <end position="351"/>
    </location>
</feature>
<feature type="transmembrane region" description="Helical" evidence="5">
    <location>
        <begin position="29"/>
        <end position="48"/>
    </location>
</feature>
<evidence type="ECO:0000256" key="4">
    <source>
        <dbReference type="ARBA" id="ARBA00023136"/>
    </source>
</evidence>
<evidence type="ECO:0000256" key="2">
    <source>
        <dbReference type="ARBA" id="ARBA00022692"/>
    </source>
</evidence>
<comment type="caution">
    <text evidence="7">The sequence shown here is derived from an EMBL/GenBank/DDBJ whole genome shotgun (WGS) entry which is preliminary data.</text>
</comment>
<dbReference type="EMBL" id="DSQF01000014">
    <property type="protein sequence ID" value="HGZ43198.1"/>
    <property type="molecule type" value="Genomic_DNA"/>
</dbReference>
<keyword evidence="4 5" id="KW-0472">Membrane</keyword>
<dbReference type="InterPro" id="IPR052902">
    <property type="entry name" value="ABC-2_transporter"/>
</dbReference>
<protein>
    <recommendedName>
        <fullName evidence="5">Transport permease protein</fullName>
    </recommendedName>
</protein>
<dbReference type="InterPro" id="IPR047817">
    <property type="entry name" value="ABC2_TM_bact-type"/>
</dbReference>
<keyword evidence="2 5" id="KW-0812">Transmembrane</keyword>
<feature type="transmembrane region" description="Helical" evidence="5">
    <location>
        <begin position="323"/>
        <end position="348"/>
    </location>
</feature>
<proteinExistence type="inferred from homology"/>
<evidence type="ECO:0000256" key="3">
    <source>
        <dbReference type="ARBA" id="ARBA00022989"/>
    </source>
</evidence>
<feature type="transmembrane region" description="Helical" evidence="5">
    <location>
        <begin position="272"/>
        <end position="289"/>
    </location>
</feature>
<dbReference type="Pfam" id="PF01061">
    <property type="entry name" value="ABC2_membrane"/>
    <property type="match status" value="1"/>
</dbReference>
<accession>A0A832I2E6</accession>
<feature type="transmembrane region" description="Helical" evidence="5">
    <location>
        <begin position="159"/>
        <end position="182"/>
    </location>
</feature>
<keyword evidence="5" id="KW-1003">Cell membrane</keyword>
<feature type="transmembrane region" description="Helical" evidence="5">
    <location>
        <begin position="238"/>
        <end position="260"/>
    </location>
</feature>
<sequence>MTGERGRALAGLRELTRTRVLAFLREPEAVFWTFVFPVLLALALGVAFRQQQPAPARVGVARGPTTAAFETWLAAAPDLEVVPLAPGAADEALRRGRVLVLVTADPAGRPVLTYDPTRPETNLARRAAHDALERGAGRRDRLDAQQRAEVRAGARYIDFLIPGLLGMNLLGTGMWGVGFPIATARQQKLLRRLIATPMRRRDYLLSLVLNRFVWLGPEVAAILGFGMLAFGVEVRGSWAALLAVHLVGAFAFAALGLLVASRARTIEAVSGLMNFAMLPMWVLSGSFFSSERFPAAMQPIVQALPLTAANDALRLIMNEGAGLFAVGGELAILAAWGAGGFALALRLFRWE</sequence>
<dbReference type="PANTHER" id="PTHR43027">
    <property type="entry name" value="DOXORUBICIN RESISTANCE ABC TRANSPORTER PERMEASE PROTEIN DRRC-RELATED"/>
    <property type="match status" value="1"/>
</dbReference>
<reference evidence="7" key="1">
    <citation type="journal article" date="2020" name="mSystems">
        <title>Genome- and Community-Level Interaction Insights into Carbon Utilization and Element Cycling Functions of Hydrothermarchaeota in Hydrothermal Sediment.</title>
        <authorList>
            <person name="Zhou Z."/>
            <person name="Liu Y."/>
            <person name="Xu W."/>
            <person name="Pan J."/>
            <person name="Luo Z.H."/>
            <person name="Li M."/>
        </authorList>
    </citation>
    <scope>NUCLEOTIDE SEQUENCE [LARGE SCALE GENOMIC DNA]</scope>
    <source>
        <strain evidence="7">SpSt-381</strain>
    </source>
</reference>
<dbReference type="GO" id="GO:0140359">
    <property type="term" value="F:ABC-type transporter activity"/>
    <property type="evidence" value="ECO:0007669"/>
    <property type="project" value="InterPro"/>
</dbReference>
<keyword evidence="3 5" id="KW-1133">Transmembrane helix</keyword>